<evidence type="ECO:0000313" key="2">
    <source>
        <dbReference type="EMBL" id="POM60631.1"/>
    </source>
</evidence>
<gene>
    <name evidence="2" type="ORF">PHPALM_30497</name>
</gene>
<accession>A0A2P4X504</accession>
<dbReference type="EMBL" id="NCKW01016845">
    <property type="protein sequence ID" value="POM60631.1"/>
    <property type="molecule type" value="Genomic_DNA"/>
</dbReference>
<dbReference type="PANTHER" id="PTHR46599:SF3">
    <property type="entry name" value="PIGGYBAC TRANSPOSABLE ELEMENT-DERIVED PROTEIN 4"/>
    <property type="match status" value="1"/>
</dbReference>
<feature type="domain" description="PiggyBac transposable element-derived protein" evidence="1">
    <location>
        <begin position="89"/>
        <end position="241"/>
    </location>
</feature>
<evidence type="ECO:0000259" key="1">
    <source>
        <dbReference type="Pfam" id="PF13843"/>
    </source>
</evidence>
<reference evidence="2 3" key="1">
    <citation type="journal article" date="2017" name="Genome Biol. Evol.">
        <title>Phytophthora megakarya and P. palmivora, closely related causal agents of cacao black pod rot, underwent increases in genome sizes and gene numbers by different mechanisms.</title>
        <authorList>
            <person name="Ali S.S."/>
            <person name="Shao J."/>
            <person name="Lary D.J."/>
            <person name="Kronmiller B."/>
            <person name="Shen D."/>
            <person name="Strem M.D."/>
            <person name="Amoako-Attah I."/>
            <person name="Akrofi A.Y."/>
            <person name="Begoude B.A."/>
            <person name="Ten Hoopen G.M."/>
            <person name="Coulibaly K."/>
            <person name="Kebe B.I."/>
            <person name="Melnick R.L."/>
            <person name="Guiltinan M.J."/>
            <person name="Tyler B.M."/>
            <person name="Meinhardt L.W."/>
            <person name="Bailey B.A."/>
        </authorList>
    </citation>
    <scope>NUCLEOTIDE SEQUENCE [LARGE SCALE GENOMIC DNA]</scope>
    <source>
        <strain evidence="3">sbr112.9</strain>
    </source>
</reference>
<organism evidence="2 3">
    <name type="scientific">Phytophthora palmivora</name>
    <dbReference type="NCBI Taxonomy" id="4796"/>
    <lineage>
        <taxon>Eukaryota</taxon>
        <taxon>Sar</taxon>
        <taxon>Stramenopiles</taxon>
        <taxon>Oomycota</taxon>
        <taxon>Peronosporomycetes</taxon>
        <taxon>Peronosporales</taxon>
        <taxon>Peronosporaceae</taxon>
        <taxon>Phytophthora</taxon>
    </lineage>
</organism>
<dbReference type="Pfam" id="PF13843">
    <property type="entry name" value="DDE_Tnp_1_7"/>
    <property type="match status" value="1"/>
</dbReference>
<evidence type="ECO:0000313" key="3">
    <source>
        <dbReference type="Proteomes" id="UP000237271"/>
    </source>
</evidence>
<sequence length="281" mass="31732">MQVTDITEGRSSDAEEEFKTEEGVADDVGVFDSDYFMDALRREQLFGPVAEDDVNVGEEMINELKLAGATDFYNGLYGVTTSAAAIAKSPFGMFFCFLPKVLWMHIADKSNEYRLGRIPVDAEKIRMKQLDVQTKDPSKRVQPLADITSQLERVKPIKPHEIPHVIGLLVARTLCSHTEGLKKHWGMREDGAVPRGTFGRYMKHERFHITTRHLQFASKLTGVSTHDKAWRVRPIIQVVEKPFAWKPASALMNAPFQIAAISTQFEYTIRPNLINIARSAI</sequence>
<dbReference type="Proteomes" id="UP000237271">
    <property type="component" value="Unassembled WGS sequence"/>
</dbReference>
<proteinExistence type="predicted"/>
<comment type="caution">
    <text evidence="2">The sequence shown here is derived from an EMBL/GenBank/DDBJ whole genome shotgun (WGS) entry which is preliminary data.</text>
</comment>
<dbReference type="OrthoDB" id="125160at2759"/>
<keyword evidence="3" id="KW-1185">Reference proteome</keyword>
<dbReference type="PANTHER" id="PTHR46599">
    <property type="entry name" value="PIGGYBAC TRANSPOSABLE ELEMENT-DERIVED PROTEIN 4"/>
    <property type="match status" value="1"/>
</dbReference>
<name>A0A2P4X504_9STRA</name>
<dbReference type="InterPro" id="IPR029526">
    <property type="entry name" value="PGBD"/>
</dbReference>
<dbReference type="AlphaFoldDB" id="A0A2P4X504"/>
<protein>
    <recommendedName>
        <fullName evidence="1">PiggyBac transposable element-derived protein domain-containing protein</fullName>
    </recommendedName>
</protein>